<evidence type="ECO:0000256" key="1">
    <source>
        <dbReference type="SAM" id="Phobius"/>
    </source>
</evidence>
<dbReference type="AlphaFoldDB" id="A0A7I8WNQ5"/>
<dbReference type="SUPFAM" id="SSF53850">
    <property type="entry name" value="Periplasmic binding protein-like II"/>
    <property type="match status" value="1"/>
</dbReference>
<dbReference type="Gene3D" id="3.40.190.10">
    <property type="entry name" value="Periplasmic binding protein-like II"/>
    <property type="match status" value="1"/>
</dbReference>
<dbReference type="InterPro" id="IPR040128">
    <property type="entry name" value="T25E4.2-like"/>
</dbReference>
<keyword evidence="1" id="KW-1133">Transmembrane helix</keyword>
<comment type="caution">
    <text evidence="2">The sequence shown here is derived from an EMBL/GenBank/DDBJ whole genome shotgun (WGS) entry which is preliminary data.</text>
</comment>
<proteinExistence type="predicted"/>
<feature type="transmembrane region" description="Helical" evidence="1">
    <location>
        <begin position="543"/>
        <end position="563"/>
    </location>
</feature>
<protein>
    <submittedName>
        <fullName evidence="2">(pine wood nematode) hypothetical protein</fullName>
    </submittedName>
</protein>
<keyword evidence="1" id="KW-0472">Membrane</keyword>
<feature type="transmembrane region" description="Helical" evidence="1">
    <location>
        <begin position="221"/>
        <end position="243"/>
    </location>
</feature>
<gene>
    <name evidence="2" type="ORF">BXYJ_LOCUS3296</name>
</gene>
<feature type="transmembrane region" description="Helical" evidence="1">
    <location>
        <begin position="158"/>
        <end position="178"/>
    </location>
</feature>
<sequence>MKKIDAKSSETVTSALNLFNLPETNISACRSQYNENLTLNPIETAPYRFRIDSGSGYLDLSKSYLMTTFKLQKKSDDDKWVKIEDTDKVSVNGSIDGFLGLIHNGAADTLALTVFQDDARREFFDFTKPLYFSYCKAFLNLPRDDWNKYFAFFQSYHYSAWIGIVTALLVQCALCIFVNRIEARVQKRDSTESVFELAWQMLRLQLMQSETLQHSLTAGKISMVIFSLIQCTVVMGVLSSYIFSNLVRPKPPIPFTTFAQFTSLVADGTLHLVEVTKRNVFYETVIHSNAADFTAMRKALESNPLRLGASLHHVVDMLDEPGAVLLRYEDEHLAFDTARKCNIYVTDMIFPPVYGHLVFRKGFPFMKQINEFITKEHWRVQRLWRKYLKAYKNHVACVPSNVEVIGSKYPYIGTAIALFLAEMLAIVVTSTDEHLLGQVEGDLYGWDAGCEHGLQRLPRPNAAILLLVSGTSCGGGLRSTSSCLQQGVQVLKLIADGLNLRIEPVIVPSEQPIIGGVSNKKIFVNIPQDNWNQYFAFFQSYQLTTWIGIAVALLVQCVLCVVINRIEAQIRKRESKESAMELVWQMLRLQLLQSKIMRNSSKAGKFSVVVFSLIQCTVIMGVLSSYIFSNLVRPKAHIPFKTFEQFTSMISDGTLHMVEITKHNVFYEAILNSNASDYTAMREALEKNPLRLGSSLKQVMAMMDEPGAVLLRSEDERISFELSRKCNIFSADTIFPPAYGYFVFKKGFPYVDRINKIIEKEHWRLRSLWRKYLEVYRGQIDCAPASTQVIGPKYPYFGTVVILLLVELVAIVIFFGEVIARYVKRLHWKQGRVPSATL</sequence>
<name>A0A7I8WNQ5_BURXY</name>
<dbReference type="Proteomes" id="UP000659654">
    <property type="component" value="Unassembled WGS sequence"/>
</dbReference>
<dbReference type="Proteomes" id="UP000582659">
    <property type="component" value="Unassembled WGS sequence"/>
</dbReference>
<reference evidence="2" key="1">
    <citation type="submission" date="2020-09" db="EMBL/GenBank/DDBJ databases">
        <authorList>
            <person name="Kikuchi T."/>
        </authorList>
    </citation>
    <scope>NUCLEOTIDE SEQUENCE</scope>
    <source>
        <strain evidence="2">Ka4C1</strain>
    </source>
</reference>
<accession>A0A7I8WNQ5</accession>
<evidence type="ECO:0000313" key="3">
    <source>
        <dbReference type="Proteomes" id="UP000659654"/>
    </source>
</evidence>
<organism evidence="2 3">
    <name type="scientific">Bursaphelenchus xylophilus</name>
    <name type="common">Pinewood nematode worm</name>
    <name type="synonym">Aphelenchoides xylophilus</name>
    <dbReference type="NCBI Taxonomy" id="6326"/>
    <lineage>
        <taxon>Eukaryota</taxon>
        <taxon>Metazoa</taxon>
        <taxon>Ecdysozoa</taxon>
        <taxon>Nematoda</taxon>
        <taxon>Chromadorea</taxon>
        <taxon>Rhabditida</taxon>
        <taxon>Tylenchina</taxon>
        <taxon>Tylenchomorpha</taxon>
        <taxon>Aphelenchoidea</taxon>
        <taxon>Aphelenchoididae</taxon>
        <taxon>Bursaphelenchus</taxon>
    </lineage>
</organism>
<keyword evidence="1" id="KW-0812">Transmembrane</keyword>
<keyword evidence="3" id="KW-1185">Reference proteome</keyword>
<dbReference type="EMBL" id="CAJFDI010000002">
    <property type="protein sequence ID" value="CAD5213970.1"/>
    <property type="molecule type" value="Genomic_DNA"/>
</dbReference>
<evidence type="ECO:0000313" key="2">
    <source>
        <dbReference type="EMBL" id="CAD5213970.1"/>
    </source>
</evidence>
<feature type="transmembrane region" description="Helical" evidence="1">
    <location>
        <begin position="796"/>
        <end position="820"/>
    </location>
</feature>
<feature type="transmembrane region" description="Helical" evidence="1">
    <location>
        <begin position="606"/>
        <end position="628"/>
    </location>
</feature>
<dbReference type="EMBL" id="CAJFCV020000002">
    <property type="protein sequence ID" value="CAG9093805.1"/>
    <property type="molecule type" value="Genomic_DNA"/>
</dbReference>
<dbReference type="PANTHER" id="PTHR22714:SF2">
    <property type="entry name" value="IONOTROPIC GLUTAMATE RECEPTOR L-GLUTAMATE AND GLYCINE-BINDING DOMAIN-CONTAINING PROTEIN"/>
    <property type="match status" value="1"/>
</dbReference>
<dbReference type="PANTHER" id="PTHR22714">
    <property type="entry name" value="PROTEIN CBG02446-RELATED"/>
    <property type="match status" value="1"/>
</dbReference>